<keyword evidence="3" id="KW-1185">Reference proteome</keyword>
<dbReference type="AlphaFoldDB" id="A0A0M2GHD3"/>
<proteinExistence type="predicted"/>
<reference evidence="3" key="1">
    <citation type="submission" date="2015-02" db="EMBL/GenBank/DDBJ databases">
        <authorList>
            <person name="Ju K.-S."/>
            <person name="Doroghazi J.R."/>
            <person name="Metcalf W."/>
        </authorList>
    </citation>
    <scope>NUCLEOTIDE SEQUENCE [LARGE SCALE GENOMIC DNA]</scope>
    <source>
        <strain evidence="3">NRRL B-16380</strain>
    </source>
</reference>
<sequence length="78" mass="8137">MRRRVRGQSAVSDCLRSDLALLAVLRPLIFDGSTVRTGDGDEPGRAPADAVTGGSDVPCEQAAVRVSAPSSRREGSRG</sequence>
<comment type="caution">
    <text evidence="2">The sequence shown here is derived from an EMBL/GenBank/DDBJ whole genome shotgun (WGS) entry which is preliminary data.</text>
</comment>
<gene>
    <name evidence="2" type="ORF">UK15_36530</name>
</gene>
<name>A0A0M2GHD3_9ACTN</name>
<organism evidence="2 3">
    <name type="scientific">Streptomyces variegatus</name>
    <dbReference type="NCBI Taxonomy" id="284040"/>
    <lineage>
        <taxon>Bacteria</taxon>
        <taxon>Bacillati</taxon>
        <taxon>Actinomycetota</taxon>
        <taxon>Actinomycetes</taxon>
        <taxon>Kitasatosporales</taxon>
        <taxon>Streptomycetaceae</taxon>
        <taxon>Streptomyces</taxon>
    </lineage>
</organism>
<evidence type="ECO:0000313" key="2">
    <source>
        <dbReference type="EMBL" id="KJK34352.1"/>
    </source>
</evidence>
<dbReference type="Proteomes" id="UP000034786">
    <property type="component" value="Unassembled WGS sequence"/>
</dbReference>
<evidence type="ECO:0000313" key="3">
    <source>
        <dbReference type="Proteomes" id="UP000034786"/>
    </source>
</evidence>
<protein>
    <submittedName>
        <fullName evidence="2">Uncharacterized protein</fullName>
    </submittedName>
</protein>
<evidence type="ECO:0000256" key="1">
    <source>
        <dbReference type="SAM" id="MobiDB-lite"/>
    </source>
</evidence>
<accession>A0A0M2GHD3</accession>
<dbReference type="EMBL" id="JYJH01000050">
    <property type="protein sequence ID" value="KJK34352.1"/>
    <property type="molecule type" value="Genomic_DNA"/>
</dbReference>
<feature type="region of interest" description="Disordered" evidence="1">
    <location>
        <begin position="33"/>
        <end position="78"/>
    </location>
</feature>